<gene>
    <name evidence="1" type="ORF">PYH38_001281</name>
</gene>
<protein>
    <submittedName>
        <fullName evidence="1">Uncharacterized protein</fullName>
    </submittedName>
</protein>
<dbReference type="EMBL" id="CP120370">
    <property type="protein sequence ID" value="WEX79908.1"/>
    <property type="molecule type" value="Genomic_DNA"/>
</dbReference>
<evidence type="ECO:0000313" key="2">
    <source>
        <dbReference type="Proteomes" id="UP001235547"/>
    </source>
</evidence>
<keyword evidence="2" id="KW-1185">Reference proteome</keyword>
<evidence type="ECO:0000313" key="1">
    <source>
        <dbReference type="EMBL" id="WEX79908.1"/>
    </source>
</evidence>
<accession>A0ABY8CMM0</accession>
<name>A0ABY8CMM0_9HYPH</name>
<reference evidence="1 2" key="1">
    <citation type="submission" date="2023-03" db="EMBL/GenBank/DDBJ databases">
        <authorList>
            <person name="Kaur S."/>
            <person name="Espinosa-Saiz D."/>
            <person name="Velazquez E."/>
            <person name="Menendez E."/>
            <person name="diCenzo G.C."/>
        </authorList>
    </citation>
    <scope>NUCLEOTIDE SEQUENCE [LARGE SCALE GENOMIC DNA]</scope>
    <source>
        <strain evidence="1 2">LMG 27395</strain>
    </source>
</reference>
<organism evidence="1 2">
    <name type="scientific">Sinorhizobium numidicum</name>
    <dbReference type="NCBI Taxonomy" id="680248"/>
    <lineage>
        <taxon>Bacteria</taxon>
        <taxon>Pseudomonadati</taxon>
        <taxon>Pseudomonadota</taxon>
        <taxon>Alphaproteobacteria</taxon>
        <taxon>Hyphomicrobiales</taxon>
        <taxon>Rhizobiaceae</taxon>
        <taxon>Sinorhizobium/Ensifer group</taxon>
        <taxon>Sinorhizobium</taxon>
    </lineage>
</organism>
<sequence length="87" mass="9592">MPTYQQLPVNPVPGAVIVKLYRSGDEVRGYVRKVTDASEDDTVFSGEEMEPESALRLAKTHSEGTAPIYVELVEGVQWDPNWGILAS</sequence>
<proteinExistence type="predicted"/>
<dbReference type="RefSeq" id="WP_280730609.1">
    <property type="nucleotide sequence ID" value="NZ_CP120367.1"/>
</dbReference>
<dbReference type="Proteomes" id="UP001235547">
    <property type="component" value="Chromosome 2"/>
</dbReference>